<proteinExistence type="predicted"/>
<comment type="caution">
    <text evidence="1">The sequence shown here is derived from an EMBL/GenBank/DDBJ whole genome shotgun (WGS) entry which is preliminary data.</text>
</comment>
<dbReference type="Proteomes" id="UP000186040">
    <property type="component" value="Unassembled WGS sequence"/>
</dbReference>
<reference evidence="1 2" key="1">
    <citation type="submission" date="2016-10" db="EMBL/GenBank/DDBJ databases">
        <title>The Draft Genome Sequence of Actinokineospora bangkokensis 44EHWT reveals the biosynthetic pathway of antifungal compounds Thailandins with unusual extender unit butylmalonyl-CoA.</title>
        <authorList>
            <person name="Greule A."/>
            <person name="Intra B."/>
            <person name="Flemming S."/>
            <person name="Rommel M.G."/>
            <person name="Panbangred W."/>
            <person name="Bechthold A."/>
        </authorList>
    </citation>
    <scope>NUCLEOTIDE SEQUENCE [LARGE SCALE GENOMIC DNA]</scope>
    <source>
        <strain evidence="1 2">44EHW</strain>
    </source>
</reference>
<dbReference type="InterPro" id="IPR007815">
    <property type="entry name" value="Emycin_Estase"/>
</dbReference>
<dbReference type="EMBL" id="MKQR01000025">
    <property type="protein sequence ID" value="OLR91315.1"/>
    <property type="molecule type" value="Genomic_DNA"/>
</dbReference>
<dbReference type="InterPro" id="IPR052036">
    <property type="entry name" value="Hydrolase/PRTase-associated"/>
</dbReference>
<evidence type="ECO:0008006" key="3">
    <source>
        <dbReference type="Google" id="ProtNLM"/>
    </source>
</evidence>
<sequence>MLITSAAVHPLATVDPDAPLDDLTWLDEVVEGARVVGIGEGAHYTREFLLLRHRVLRYLVSRHGFTAFAMESGFTEGWRVNQWVHGGPGDLDDLLATAITSLMGIWAPVRAQLEWMRSAGVPFYGIDLSGSNGSVVSCLDALAAVGVEVDPALRATAVSISATSSFTALESFQAYTSLPQSERDAFTAALADLVRAVRECRESIVERFDEHLYERTTRTAELAVRIDSVVRRSAEQDLAASLRERDAGMAENVAWVLDREPRVVLAGHNVHLQHWPAALMGADPAPPLGQDLANRFGDEYRVIGTTSGTGRTLSTGEDFYAGPLFSDLPPPPPGTVDAVLDDLSEGPIAVVTSRLTEDEKATIRAAGEQRLGPDTLPIDAVAAFDALVHVPTVSAAPADPGALTRSPSEVRAAFAR</sequence>
<keyword evidence="2" id="KW-1185">Reference proteome</keyword>
<dbReference type="PANTHER" id="PTHR31299:SF0">
    <property type="entry name" value="ESTERASE, PUTATIVE (AFU_ORTHOLOGUE AFUA_1G05850)-RELATED"/>
    <property type="match status" value="1"/>
</dbReference>
<dbReference type="GO" id="GO:0046677">
    <property type="term" value="P:response to antibiotic"/>
    <property type="evidence" value="ECO:0007669"/>
    <property type="project" value="InterPro"/>
</dbReference>
<organism evidence="1 2">
    <name type="scientific">Actinokineospora bangkokensis</name>
    <dbReference type="NCBI Taxonomy" id="1193682"/>
    <lineage>
        <taxon>Bacteria</taxon>
        <taxon>Bacillati</taxon>
        <taxon>Actinomycetota</taxon>
        <taxon>Actinomycetes</taxon>
        <taxon>Pseudonocardiales</taxon>
        <taxon>Pseudonocardiaceae</taxon>
        <taxon>Actinokineospora</taxon>
    </lineage>
</organism>
<dbReference type="Gene3D" id="3.30.1870.10">
    <property type="entry name" value="EreA-like, domain 2"/>
    <property type="match status" value="1"/>
</dbReference>
<protein>
    <recommendedName>
        <fullName evidence="3">Erythromycin esterase</fullName>
    </recommendedName>
</protein>
<name>A0A1Q9LH26_9PSEU</name>
<dbReference type="CDD" id="cd14728">
    <property type="entry name" value="Ere-like"/>
    <property type="match status" value="1"/>
</dbReference>
<evidence type="ECO:0000313" key="1">
    <source>
        <dbReference type="EMBL" id="OLR91315.1"/>
    </source>
</evidence>
<dbReference type="PANTHER" id="PTHR31299">
    <property type="entry name" value="ESTERASE, PUTATIVE (AFU_ORTHOLOGUE AFUA_1G05850)-RELATED"/>
    <property type="match status" value="1"/>
</dbReference>
<dbReference type="AlphaFoldDB" id="A0A1Q9LH26"/>
<dbReference type="Gene3D" id="3.40.1660.10">
    <property type="entry name" value="EreA-like (biosynthetic domain)"/>
    <property type="match status" value="1"/>
</dbReference>
<accession>A0A1Q9LH26</accession>
<dbReference type="RefSeq" id="WP_075976972.1">
    <property type="nucleotide sequence ID" value="NZ_MKQR01000025.1"/>
</dbReference>
<dbReference type="OrthoDB" id="9810066at2"/>
<dbReference type="SUPFAM" id="SSF159501">
    <property type="entry name" value="EreA/ChaN-like"/>
    <property type="match status" value="1"/>
</dbReference>
<dbReference type="STRING" id="1193682.BJP25_26995"/>
<dbReference type="Pfam" id="PF05139">
    <property type="entry name" value="Erythro_esteras"/>
    <property type="match status" value="1"/>
</dbReference>
<gene>
    <name evidence="1" type="ORF">BJP25_26995</name>
</gene>
<evidence type="ECO:0000313" key="2">
    <source>
        <dbReference type="Proteomes" id="UP000186040"/>
    </source>
</evidence>
<dbReference type="Gene3D" id="1.20.1440.30">
    <property type="entry name" value="Biosynthetic Protein domain"/>
    <property type="match status" value="1"/>
</dbReference>